<dbReference type="GO" id="GO:0051225">
    <property type="term" value="P:spindle assembly"/>
    <property type="evidence" value="ECO:0007669"/>
    <property type="project" value="InterPro"/>
</dbReference>
<evidence type="ECO:0000256" key="1">
    <source>
        <dbReference type="SAM" id="MobiDB-lite"/>
    </source>
</evidence>
<reference evidence="2 3" key="1">
    <citation type="journal article" date="2021" name="Plant Biotechnol. J.">
        <title>Multi-omics assisted identification of the key and species-specific regulatory components of drought-tolerant mechanisms in Gossypium stocksii.</title>
        <authorList>
            <person name="Yu D."/>
            <person name="Ke L."/>
            <person name="Zhang D."/>
            <person name="Wu Y."/>
            <person name="Sun Y."/>
            <person name="Mei J."/>
            <person name="Sun J."/>
            <person name="Sun Y."/>
        </authorList>
    </citation>
    <scope>NUCLEOTIDE SEQUENCE [LARGE SCALE GENOMIC DNA]</scope>
    <source>
        <strain evidence="3">cv. E1</strain>
        <tissue evidence="2">Leaf</tissue>
    </source>
</reference>
<feature type="region of interest" description="Disordered" evidence="1">
    <location>
        <begin position="32"/>
        <end position="81"/>
    </location>
</feature>
<sequence length="239" mass="26463">MANYQLTLSREIDARLKAKCDKLADAFVDDIDPTESGGNCIAEEDHEVKSESDSVTISMNQQEREKPDEEKGGYVEEKSGGGNDCIAKQMLNSDDKVDDLVNGVFTDDDATHIEIKTGSDSIPETVNSIDSNERFDRVVFSVVLKLMSAECGLDSNKKNLQKLQDMADYQLTLSREIDARLKAKCDKLADAFVDDIDPTESGDNCIVEEDHEVKSGSDSVTISTNQQDREKPVEEKGRK</sequence>
<dbReference type="AlphaFoldDB" id="A0A9D3UVQ6"/>
<feature type="compositionally biased region" description="Basic and acidic residues" evidence="1">
    <location>
        <begin position="62"/>
        <end position="79"/>
    </location>
</feature>
<comment type="caution">
    <text evidence="2">The sequence shown here is derived from an EMBL/GenBank/DDBJ whole genome shotgun (WGS) entry which is preliminary data.</text>
</comment>
<dbReference type="GO" id="GO:0070652">
    <property type="term" value="C:HAUS complex"/>
    <property type="evidence" value="ECO:0007669"/>
    <property type="project" value="InterPro"/>
</dbReference>
<dbReference type="PANTHER" id="PTHR16219:SF1">
    <property type="entry name" value="HAUS AUGMIN-LIKE COMPLEX SUBUNIT 4"/>
    <property type="match status" value="1"/>
</dbReference>
<protein>
    <submittedName>
        <fullName evidence="2">Uncharacterized protein</fullName>
    </submittedName>
</protein>
<evidence type="ECO:0000313" key="3">
    <source>
        <dbReference type="Proteomes" id="UP000828251"/>
    </source>
</evidence>
<gene>
    <name evidence="2" type="ORF">J1N35_028200</name>
</gene>
<dbReference type="GO" id="GO:0051011">
    <property type="term" value="F:microtubule minus-end binding"/>
    <property type="evidence" value="ECO:0007669"/>
    <property type="project" value="TreeGrafter"/>
</dbReference>
<dbReference type="Proteomes" id="UP000828251">
    <property type="component" value="Unassembled WGS sequence"/>
</dbReference>
<accession>A0A9D3UVQ6</accession>
<keyword evidence="3" id="KW-1185">Reference proteome</keyword>
<dbReference type="PANTHER" id="PTHR16219">
    <property type="entry name" value="AUGMIN SUBUNIT 4 FAMILY MEMBER"/>
    <property type="match status" value="1"/>
</dbReference>
<feature type="region of interest" description="Disordered" evidence="1">
    <location>
        <begin position="209"/>
        <end position="239"/>
    </location>
</feature>
<dbReference type="OrthoDB" id="1728266at2759"/>
<feature type="compositionally biased region" description="Basic and acidic residues" evidence="1">
    <location>
        <begin position="227"/>
        <end position="239"/>
    </location>
</feature>
<dbReference type="InterPro" id="IPR029327">
    <property type="entry name" value="HAUS4"/>
</dbReference>
<proteinExistence type="predicted"/>
<feature type="compositionally biased region" description="Polar residues" evidence="1">
    <location>
        <begin position="216"/>
        <end position="226"/>
    </location>
</feature>
<dbReference type="EMBL" id="JAIQCV010000009">
    <property type="protein sequence ID" value="KAH1063213.1"/>
    <property type="molecule type" value="Genomic_DNA"/>
</dbReference>
<organism evidence="2 3">
    <name type="scientific">Gossypium stocksii</name>
    <dbReference type="NCBI Taxonomy" id="47602"/>
    <lineage>
        <taxon>Eukaryota</taxon>
        <taxon>Viridiplantae</taxon>
        <taxon>Streptophyta</taxon>
        <taxon>Embryophyta</taxon>
        <taxon>Tracheophyta</taxon>
        <taxon>Spermatophyta</taxon>
        <taxon>Magnoliopsida</taxon>
        <taxon>eudicotyledons</taxon>
        <taxon>Gunneridae</taxon>
        <taxon>Pentapetalae</taxon>
        <taxon>rosids</taxon>
        <taxon>malvids</taxon>
        <taxon>Malvales</taxon>
        <taxon>Malvaceae</taxon>
        <taxon>Malvoideae</taxon>
        <taxon>Gossypium</taxon>
    </lineage>
</organism>
<evidence type="ECO:0000313" key="2">
    <source>
        <dbReference type="EMBL" id="KAH1063213.1"/>
    </source>
</evidence>
<name>A0A9D3UVQ6_9ROSI</name>